<evidence type="ECO:0000256" key="10">
    <source>
        <dbReference type="PROSITE-ProRule" id="PRU01091"/>
    </source>
</evidence>
<dbReference type="InterPro" id="IPR039420">
    <property type="entry name" value="WalR-like"/>
</dbReference>
<keyword evidence="5" id="KW-0805">Transcription regulation</keyword>
<evidence type="ECO:0000256" key="4">
    <source>
        <dbReference type="ARBA" id="ARBA00023012"/>
    </source>
</evidence>
<proteinExistence type="predicted"/>
<evidence type="ECO:0000256" key="2">
    <source>
        <dbReference type="ARBA" id="ARBA00015955"/>
    </source>
</evidence>
<evidence type="ECO:0000313" key="13">
    <source>
        <dbReference type="EMBL" id="MBT9311560.1"/>
    </source>
</evidence>
<feature type="modified residue" description="4-aspartylphosphate" evidence="9">
    <location>
        <position position="55"/>
    </location>
</feature>
<evidence type="ECO:0000256" key="7">
    <source>
        <dbReference type="ARBA" id="ARBA00023163"/>
    </source>
</evidence>
<evidence type="ECO:0000256" key="3">
    <source>
        <dbReference type="ARBA" id="ARBA00022553"/>
    </source>
</evidence>
<dbReference type="EMBL" id="JADOER010000004">
    <property type="protein sequence ID" value="MBT9311560.1"/>
    <property type="molecule type" value="Genomic_DNA"/>
</dbReference>
<keyword evidence="6 10" id="KW-0238">DNA-binding</keyword>
<dbReference type="InterPro" id="IPR001789">
    <property type="entry name" value="Sig_transdc_resp-reg_receiver"/>
</dbReference>
<name>A0ABS5Y3L0_9CYAN</name>
<evidence type="ECO:0000259" key="12">
    <source>
        <dbReference type="PROSITE" id="PS51755"/>
    </source>
</evidence>
<comment type="function">
    <text evidence="1">Probable promoter-specific protein mediating the interaction between DNA and RNA polymerase.</text>
</comment>
<dbReference type="PANTHER" id="PTHR48111:SF65">
    <property type="entry name" value="OMPR SUBFAMILY"/>
    <property type="match status" value="1"/>
</dbReference>
<keyword evidence="7" id="KW-0804">Transcription</keyword>
<evidence type="ECO:0000256" key="9">
    <source>
        <dbReference type="PROSITE-ProRule" id="PRU00169"/>
    </source>
</evidence>
<evidence type="ECO:0000256" key="1">
    <source>
        <dbReference type="ARBA" id="ARBA00003612"/>
    </source>
</evidence>
<sequence>MKRKSVILIVEDEVHIRNALQRHLSKAGYDVLLAADGEEAIIQFSTYAIDLVVLDILMPKLDGLQVCQRIRQESDVPIIMATVLGTTSDRVTGLDLGATDYIVKPFSSRELVARIRTILRRVSPDDKSQSLLRGPVDMATLSIGNLALHPQTRKVYDRNASIRVTEIEFHILYLLAQAPGEIFTREAILQNVWGYEEGAELETKALDVHISRLRTKLDKSSARIMTIQGRGYMLLAR</sequence>
<gene>
    <name evidence="13" type="ORF">IXB28_05030</name>
</gene>
<dbReference type="Pfam" id="PF00072">
    <property type="entry name" value="Response_reg"/>
    <property type="match status" value="1"/>
</dbReference>
<keyword evidence="14" id="KW-1185">Reference proteome</keyword>
<feature type="domain" description="OmpR/PhoB-type" evidence="12">
    <location>
        <begin position="138"/>
        <end position="236"/>
    </location>
</feature>
<keyword evidence="3 9" id="KW-0597">Phosphoprotein</keyword>
<dbReference type="PROSITE" id="PS50110">
    <property type="entry name" value="RESPONSE_REGULATORY"/>
    <property type="match status" value="1"/>
</dbReference>
<dbReference type="SMART" id="SM00448">
    <property type="entry name" value="REC"/>
    <property type="match status" value="1"/>
</dbReference>
<dbReference type="Gene3D" id="1.10.10.10">
    <property type="entry name" value="Winged helix-like DNA-binding domain superfamily/Winged helix DNA-binding domain"/>
    <property type="match status" value="1"/>
</dbReference>
<evidence type="ECO:0000256" key="8">
    <source>
        <dbReference type="ARBA" id="ARBA00032623"/>
    </source>
</evidence>
<evidence type="ECO:0000313" key="14">
    <source>
        <dbReference type="Proteomes" id="UP001196661"/>
    </source>
</evidence>
<comment type="caution">
    <text evidence="13">The sequence shown here is derived from an EMBL/GenBank/DDBJ whole genome shotgun (WGS) entry which is preliminary data.</text>
</comment>
<evidence type="ECO:0000256" key="6">
    <source>
        <dbReference type="ARBA" id="ARBA00023125"/>
    </source>
</evidence>
<evidence type="ECO:0000259" key="11">
    <source>
        <dbReference type="PROSITE" id="PS50110"/>
    </source>
</evidence>
<feature type="DNA-binding region" description="OmpR/PhoB-type" evidence="10">
    <location>
        <begin position="138"/>
        <end position="236"/>
    </location>
</feature>
<dbReference type="PROSITE" id="PS51755">
    <property type="entry name" value="OMPR_PHOB"/>
    <property type="match status" value="1"/>
</dbReference>
<evidence type="ECO:0000256" key="5">
    <source>
        <dbReference type="ARBA" id="ARBA00023015"/>
    </source>
</evidence>
<dbReference type="PANTHER" id="PTHR48111">
    <property type="entry name" value="REGULATOR OF RPOS"/>
    <property type="match status" value="1"/>
</dbReference>
<dbReference type="SUPFAM" id="SSF52172">
    <property type="entry name" value="CheY-like"/>
    <property type="match status" value="1"/>
</dbReference>
<organism evidence="13 14">
    <name type="scientific">Leptothoe kymatousa TAU-MAC 1615</name>
    <dbReference type="NCBI Taxonomy" id="2364775"/>
    <lineage>
        <taxon>Bacteria</taxon>
        <taxon>Bacillati</taxon>
        <taxon>Cyanobacteriota</taxon>
        <taxon>Cyanophyceae</taxon>
        <taxon>Nodosilineales</taxon>
        <taxon>Cymatolegaceae</taxon>
        <taxon>Leptothoe</taxon>
        <taxon>Leptothoe kymatousa</taxon>
    </lineage>
</organism>
<dbReference type="InterPro" id="IPR016032">
    <property type="entry name" value="Sig_transdc_resp-reg_C-effctor"/>
</dbReference>
<accession>A0ABS5Y3L0</accession>
<dbReference type="InterPro" id="IPR036388">
    <property type="entry name" value="WH-like_DNA-bd_sf"/>
</dbReference>
<protein>
    <recommendedName>
        <fullName evidence="2">Probable transcriptional regulator ycf27</fullName>
    </recommendedName>
    <alternativeName>
        <fullName evidence="8">OmpR-like protein</fullName>
    </alternativeName>
</protein>
<reference evidence="13 14" key="1">
    <citation type="journal article" date="2021" name="Mar. Drugs">
        <title>Genome Reduction and Secondary Metabolism of the Marine Sponge-Associated Cyanobacterium Leptothoe.</title>
        <authorList>
            <person name="Konstantinou D."/>
            <person name="Popin R.V."/>
            <person name="Fewer D.P."/>
            <person name="Sivonen K."/>
            <person name="Gkelis S."/>
        </authorList>
    </citation>
    <scope>NUCLEOTIDE SEQUENCE [LARGE SCALE GENOMIC DNA]</scope>
    <source>
        <strain evidence="13 14">TAU-MAC 1615</strain>
    </source>
</reference>
<dbReference type="InterPro" id="IPR001867">
    <property type="entry name" value="OmpR/PhoB-type_DNA-bd"/>
</dbReference>
<dbReference type="Proteomes" id="UP001196661">
    <property type="component" value="Unassembled WGS sequence"/>
</dbReference>
<dbReference type="SUPFAM" id="SSF46894">
    <property type="entry name" value="C-terminal effector domain of the bipartite response regulators"/>
    <property type="match status" value="1"/>
</dbReference>
<dbReference type="Gene3D" id="6.10.250.690">
    <property type="match status" value="1"/>
</dbReference>
<dbReference type="CDD" id="cd17574">
    <property type="entry name" value="REC_OmpR"/>
    <property type="match status" value="1"/>
</dbReference>
<feature type="domain" description="Response regulatory" evidence="11">
    <location>
        <begin position="6"/>
        <end position="119"/>
    </location>
</feature>
<dbReference type="Pfam" id="PF00486">
    <property type="entry name" value="Trans_reg_C"/>
    <property type="match status" value="1"/>
</dbReference>
<dbReference type="InterPro" id="IPR011006">
    <property type="entry name" value="CheY-like_superfamily"/>
</dbReference>
<dbReference type="SMART" id="SM00862">
    <property type="entry name" value="Trans_reg_C"/>
    <property type="match status" value="1"/>
</dbReference>
<keyword evidence="4" id="KW-0902">Two-component regulatory system</keyword>
<dbReference type="RefSeq" id="WP_215617441.1">
    <property type="nucleotide sequence ID" value="NZ_JADOER010000004.1"/>
</dbReference>
<dbReference type="CDD" id="cd00383">
    <property type="entry name" value="trans_reg_C"/>
    <property type="match status" value="1"/>
</dbReference>
<dbReference type="Gene3D" id="3.40.50.2300">
    <property type="match status" value="1"/>
</dbReference>